<feature type="domain" description="RRM" evidence="7">
    <location>
        <begin position="188"/>
        <end position="264"/>
    </location>
</feature>
<dbReference type="GO" id="GO:0003729">
    <property type="term" value="F:mRNA binding"/>
    <property type="evidence" value="ECO:0007669"/>
    <property type="project" value="TreeGrafter"/>
</dbReference>
<dbReference type="Pfam" id="PF00076">
    <property type="entry name" value="RRM_1"/>
    <property type="match status" value="4"/>
</dbReference>
<dbReference type="FunFam" id="3.30.70.330:FF:000182">
    <property type="entry name" value="RNA-binding motif protein 28"/>
    <property type="match status" value="1"/>
</dbReference>
<feature type="compositionally biased region" description="Acidic residues" evidence="6">
    <location>
        <begin position="439"/>
        <end position="461"/>
    </location>
</feature>
<feature type="region of interest" description="Disordered" evidence="6">
    <location>
        <begin position="740"/>
        <end position="879"/>
    </location>
</feature>
<feature type="compositionally biased region" description="Acidic residues" evidence="6">
    <location>
        <begin position="401"/>
        <end position="425"/>
    </location>
</feature>
<dbReference type="SMART" id="SM00361">
    <property type="entry name" value="RRM_1"/>
    <property type="match status" value="2"/>
</dbReference>
<dbReference type="PROSITE" id="PS50102">
    <property type="entry name" value="RRM"/>
    <property type="match status" value="5"/>
</dbReference>
<evidence type="ECO:0000259" key="7">
    <source>
        <dbReference type="PROSITE" id="PS50102"/>
    </source>
</evidence>
<evidence type="ECO:0000256" key="6">
    <source>
        <dbReference type="SAM" id="MobiDB-lite"/>
    </source>
</evidence>
<dbReference type="OrthoDB" id="3945418at2759"/>
<dbReference type="KEGG" id="hmg:100207994"/>
<dbReference type="Gene3D" id="3.30.70.330">
    <property type="match status" value="5"/>
</dbReference>
<dbReference type="SUPFAM" id="SSF54928">
    <property type="entry name" value="RNA-binding domain, RBD"/>
    <property type="match status" value="4"/>
</dbReference>
<feature type="compositionally biased region" description="Basic and acidic residues" evidence="6">
    <location>
        <begin position="740"/>
        <end position="757"/>
    </location>
</feature>
<evidence type="ECO:0000256" key="5">
    <source>
        <dbReference type="PROSITE-ProRule" id="PRU00176"/>
    </source>
</evidence>
<comment type="subcellular location">
    <subcellularLocation>
        <location evidence="1">Nucleus</location>
    </subcellularLocation>
</comment>
<accession>T2M3Z4</accession>
<dbReference type="CDD" id="cd12416">
    <property type="entry name" value="RRM4_RBM28_like"/>
    <property type="match status" value="1"/>
</dbReference>
<feature type="domain" description="RRM" evidence="7">
    <location>
        <begin position="477"/>
        <end position="560"/>
    </location>
</feature>
<dbReference type="InterPro" id="IPR000504">
    <property type="entry name" value="RRM_dom"/>
</dbReference>
<feature type="compositionally biased region" description="Basic residues" evidence="6">
    <location>
        <begin position="89"/>
        <end position="98"/>
    </location>
</feature>
<dbReference type="OMA" id="FTHRHAL"/>
<keyword evidence="3 5" id="KW-0694">RNA-binding</keyword>
<feature type="compositionally biased region" description="Basic residues" evidence="6">
    <location>
        <begin position="758"/>
        <end position="775"/>
    </location>
</feature>
<feature type="region of interest" description="Disordered" evidence="6">
    <location>
        <begin position="362"/>
        <end position="467"/>
    </location>
</feature>
<feature type="compositionally biased region" description="Low complexity" evidence="6">
    <location>
        <begin position="373"/>
        <end position="382"/>
    </location>
</feature>
<dbReference type="CDD" id="cd00590">
    <property type="entry name" value="RRM_SF"/>
    <property type="match status" value="1"/>
</dbReference>
<evidence type="ECO:0000256" key="2">
    <source>
        <dbReference type="ARBA" id="ARBA00022737"/>
    </source>
</evidence>
<evidence type="ECO:0000256" key="1">
    <source>
        <dbReference type="ARBA" id="ARBA00004123"/>
    </source>
</evidence>
<feature type="region of interest" description="Disordered" evidence="6">
    <location>
        <begin position="88"/>
        <end position="130"/>
    </location>
</feature>
<dbReference type="InterPro" id="IPR035979">
    <property type="entry name" value="RBD_domain_sf"/>
</dbReference>
<protein>
    <submittedName>
        <fullName evidence="8">RNA-binding protein 28</fullName>
    </submittedName>
</protein>
<dbReference type="GO" id="GO:0005730">
    <property type="term" value="C:nucleolus"/>
    <property type="evidence" value="ECO:0007669"/>
    <property type="project" value="TreeGrafter"/>
</dbReference>
<dbReference type="InterPro" id="IPR012677">
    <property type="entry name" value="Nucleotide-bd_a/b_plait_sf"/>
</dbReference>
<dbReference type="InterPro" id="IPR003954">
    <property type="entry name" value="RRM_euk-type"/>
</dbReference>
<gene>
    <name evidence="8" type="primary">RBM28</name>
</gene>
<sequence>MTDRDENAPPRTTLFVRNLPFDINAQKLEEEFSKFGPIKKAFVVKDKDNASRCRGFGYVQFVLQADTDKALKTKLCIGNRDLKCSYANKKPKHEKRKKIENDESDQTENKNLSNEENIQKDQKASFSSQPNKNIKFKKSIPIIDENIQNVKSSSDEKTKCIKEKLTKSISDPNLQNTENQKPKSDLQRTLVISGLTAKVKRKNIRILCEQFGEIENIVYPVSDRAEVTAFVRFKDFKSTIRAVQKIKGQKVKKSNTLSAVLLTKEGKFPSKKVQQKSRLIIRNLSFKCEEQDIRDSFSVFGKIIDIKIPTKTVNNKSLKIGCAFVQFDNEINAKIAMEKMNLKEIKGRPVVVDWAIEKDEYQSQKKEKEVLPNTNENISQNQENEEKPKKGLKSSKKLIEDFEDSVEKEENQEDDNSMQNDDEGFHDDSNNEDFHDDSNNEDSDDLYKDDDDDNDDDDEFEEKILPKKQLKDAKEGKTVFIRNLSYNTNEEEIEEEFEKFGEIEYCKLVVDQQTGSSRGSAFVKFKEVESAEACVKETSGENQNSVSIDGRALVVSLAVTKGKVNEIVREKMDAKKETDKRNLYLAYEGMITRNSPAAEGLSDADLKKREKALIEKKAKLKNPNYFVSRTRLSVRNLPLNISSIELKDAFLKAVKNDDIKINNVKIMTSKDRKDSKGMPRSLGFGFLEVGVHEHALAILRATNNNPDLFGKNRRPIVEFAIENAKAIKIQELKQKKIAEMQSKTEDSQINKKSERQKQREKKYKRIERYHRKREAKRLEKMKSGLSESKSTLPENDEKLFTKSNASLPKKDVADLLNNKSNKKIKQRKRNISEIKNETNIVLHKNPPRKEREKLDVKKPERPGEKRRNDEENLKFHVKKPRPNIKETVVKKTYQTDEDKFNALVNKYKNKIILNDSEQSAKKKWFE</sequence>
<dbReference type="AlphaFoldDB" id="T2M3Z4"/>
<organism evidence="8">
    <name type="scientific">Hydra vulgaris</name>
    <name type="common">Hydra</name>
    <name type="synonym">Hydra attenuata</name>
    <dbReference type="NCBI Taxonomy" id="6087"/>
    <lineage>
        <taxon>Eukaryota</taxon>
        <taxon>Metazoa</taxon>
        <taxon>Cnidaria</taxon>
        <taxon>Hydrozoa</taxon>
        <taxon>Hydroidolina</taxon>
        <taxon>Anthoathecata</taxon>
        <taxon>Aplanulata</taxon>
        <taxon>Hydridae</taxon>
        <taxon>Hydra</taxon>
    </lineage>
</organism>
<name>T2M3Z4_HYDVU</name>
<feature type="domain" description="RRM" evidence="7">
    <location>
        <begin position="277"/>
        <end position="357"/>
    </location>
</feature>
<dbReference type="InterPro" id="IPR051945">
    <property type="entry name" value="RRM_MRD1_RNA_proc_ribogen"/>
</dbReference>
<dbReference type="PANTHER" id="PTHR48039:SF5">
    <property type="entry name" value="RNA-BINDING PROTEIN 28"/>
    <property type="match status" value="1"/>
</dbReference>
<keyword evidence="2" id="KW-0677">Repeat</keyword>
<feature type="compositionally biased region" description="Basic and acidic residues" evidence="6">
    <location>
        <begin position="426"/>
        <end position="438"/>
    </location>
</feature>
<dbReference type="CDD" id="cd12414">
    <property type="entry name" value="RRM2_RBM28_like"/>
    <property type="match status" value="1"/>
</dbReference>
<evidence type="ECO:0000256" key="3">
    <source>
        <dbReference type="ARBA" id="ARBA00022884"/>
    </source>
</evidence>
<evidence type="ECO:0000313" key="8">
    <source>
        <dbReference type="EMBL" id="CDG67003.1"/>
    </source>
</evidence>
<dbReference type="GeneID" id="100207994"/>
<feature type="compositionally biased region" description="Basic residues" evidence="6">
    <location>
        <begin position="820"/>
        <end position="829"/>
    </location>
</feature>
<feature type="domain" description="RRM" evidence="7">
    <location>
        <begin position="630"/>
        <end position="722"/>
    </location>
</feature>
<proteinExistence type="evidence at transcript level"/>
<reference evidence="8" key="1">
    <citation type="journal article" date="2013" name="Genome Biol. Evol.">
        <title>Punctuated emergences of genetic and phenotypic innovations in eumetazoan, bilaterian, euteleostome, and hominidae ancestors.</title>
        <authorList>
            <person name="Wenger Y."/>
            <person name="Galliot B."/>
        </authorList>
    </citation>
    <scope>NUCLEOTIDE SEQUENCE</scope>
    <source>
        <tissue evidence="8">Whole animals</tissue>
    </source>
</reference>
<feature type="compositionally biased region" description="Basic and acidic residues" evidence="6">
    <location>
        <begin position="847"/>
        <end position="874"/>
    </location>
</feature>
<feature type="domain" description="RRM" evidence="7">
    <location>
        <begin position="12"/>
        <end position="89"/>
    </location>
</feature>
<evidence type="ECO:0000256" key="4">
    <source>
        <dbReference type="ARBA" id="ARBA00023242"/>
    </source>
</evidence>
<dbReference type="EMBL" id="HAAD01000771">
    <property type="protein sequence ID" value="CDG67003.1"/>
    <property type="molecule type" value="mRNA"/>
</dbReference>
<keyword evidence="4" id="KW-0539">Nucleus</keyword>
<dbReference type="SMART" id="SM00360">
    <property type="entry name" value="RRM"/>
    <property type="match status" value="5"/>
</dbReference>
<dbReference type="PANTHER" id="PTHR48039">
    <property type="entry name" value="RNA-BINDING MOTIF PROTEIN 14B"/>
    <property type="match status" value="1"/>
</dbReference>